<dbReference type="RefSeq" id="WP_186960423.1">
    <property type="nucleotide sequence ID" value="NZ_JACOOI010000020.1"/>
</dbReference>
<dbReference type="Proteomes" id="UP000644010">
    <property type="component" value="Unassembled WGS sequence"/>
</dbReference>
<protein>
    <submittedName>
        <fullName evidence="4">Glycoside hydrolase family 3 C-terminal domain-containing protein</fullName>
    </submittedName>
</protein>
<sequence>MCYEFKLTKVKKIGLILLSTVCALNLGAQKPIYQDTAQPIEKRVEDALARMTLEEKIRLIHANEIYSFWGVPRLGIPENHPTDGPLGLRPEMKWNAPVHEGISGDSCTSYPALVCLAATWNPEMGRLYGKSYSEEALYRNKNIILGPGVNICRTPLNGRSFEYMGEDPYLTSQMAVSYIQGVQGNHVAACVKHFAVNNQETNRADINTIVDERTLHEIYLPAFKAAVQEGNVWMVMGAYNKYNGQHCCHNQYLLNDILRKEWNYDGVLASDFGGTHDTKEAIFNGLDLEFGTAIDSIESYDNYFLAFPYLELIKKWEVGVKELDEKVRRVLRMMYRTNMSADKPWGSLASPEHADDARKIAEEGIVLLQNKDNILPLDISRLKRVVVVGENAVTKMSCGGGSSEVKAKYEVLPLDGIRNRLGNKVEIIYKPGYSSAVEPEENEKLRMEAVEAAKLADMVIFVGGLNKQPDQDGESWDRKSYELPYNQNELIEELAAVNSQLVAVMISGNAYAMPWVKKVPGIVQAWYAGTESGNVIASVLVGDVNPSGKLPITFPVSLKDNGAHVLNAYPGEGKKVEYKEGIYVGYRWIEKQKIKPLFAFGHGLSYTTFKYGNATVNKKNMHDVEGLVVTVPVTNVGTREGAEIVQLYVCDDKSSLPRPVKELKRFSKVRLAAGETCNVSFSIDKDALSFYDPELHRWVAEPGKFQFLIGSASDDIRTKVSFELE</sequence>
<dbReference type="InterPro" id="IPR002772">
    <property type="entry name" value="Glyco_hydro_3_C"/>
</dbReference>
<dbReference type="PRINTS" id="PR00133">
    <property type="entry name" value="GLHYDRLASE3"/>
</dbReference>
<dbReference type="GO" id="GO:0016787">
    <property type="term" value="F:hydrolase activity"/>
    <property type="evidence" value="ECO:0007669"/>
    <property type="project" value="UniProtKB-KW"/>
</dbReference>
<dbReference type="PANTHER" id="PTHR42715">
    <property type="entry name" value="BETA-GLUCOSIDASE"/>
    <property type="match status" value="1"/>
</dbReference>
<organism evidence="4 5">
    <name type="scientific">Parabacteroides segnis</name>
    <dbReference type="NCBI Taxonomy" id="2763058"/>
    <lineage>
        <taxon>Bacteria</taxon>
        <taxon>Pseudomonadati</taxon>
        <taxon>Bacteroidota</taxon>
        <taxon>Bacteroidia</taxon>
        <taxon>Bacteroidales</taxon>
        <taxon>Tannerellaceae</taxon>
        <taxon>Parabacteroides</taxon>
    </lineage>
</organism>
<dbReference type="Gene3D" id="2.60.40.10">
    <property type="entry name" value="Immunoglobulins"/>
    <property type="match status" value="1"/>
</dbReference>
<dbReference type="SMART" id="SM01217">
    <property type="entry name" value="Fn3_like"/>
    <property type="match status" value="1"/>
</dbReference>
<dbReference type="Gene3D" id="3.40.50.1700">
    <property type="entry name" value="Glycoside hydrolase family 3 C-terminal domain"/>
    <property type="match status" value="1"/>
</dbReference>
<evidence type="ECO:0000313" key="5">
    <source>
        <dbReference type="Proteomes" id="UP000644010"/>
    </source>
</evidence>
<feature type="domain" description="Fibronectin type III-like" evidence="3">
    <location>
        <begin position="643"/>
        <end position="713"/>
    </location>
</feature>
<dbReference type="InterPro" id="IPR036881">
    <property type="entry name" value="Glyco_hydro_3_C_sf"/>
</dbReference>
<dbReference type="InterPro" id="IPR036962">
    <property type="entry name" value="Glyco_hydro_3_N_sf"/>
</dbReference>
<keyword evidence="2 4" id="KW-0378">Hydrolase</keyword>
<keyword evidence="5" id="KW-1185">Reference proteome</keyword>
<comment type="similarity">
    <text evidence="1">Belongs to the glycosyl hydrolase 3 family.</text>
</comment>
<dbReference type="Gene3D" id="3.20.20.300">
    <property type="entry name" value="Glycoside hydrolase, family 3, N-terminal domain"/>
    <property type="match status" value="1"/>
</dbReference>
<dbReference type="PANTHER" id="PTHR42715:SF10">
    <property type="entry name" value="BETA-GLUCOSIDASE"/>
    <property type="match status" value="1"/>
</dbReference>
<dbReference type="InterPro" id="IPR026891">
    <property type="entry name" value="Fn3-like"/>
</dbReference>
<dbReference type="EMBL" id="JACOOI010000020">
    <property type="protein sequence ID" value="MBC5644554.1"/>
    <property type="molecule type" value="Genomic_DNA"/>
</dbReference>
<name>A0ABR7E642_9BACT</name>
<dbReference type="SUPFAM" id="SSF51445">
    <property type="entry name" value="(Trans)glycosidases"/>
    <property type="match status" value="1"/>
</dbReference>
<reference evidence="4 5" key="1">
    <citation type="submission" date="2020-08" db="EMBL/GenBank/DDBJ databases">
        <title>Genome public.</title>
        <authorList>
            <person name="Liu C."/>
            <person name="Sun Q."/>
        </authorList>
    </citation>
    <scope>NUCLEOTIDE SEQUENCE [LARGE SCALE GENOMIC DNA]</scope>
    <source>
        <strain evidence="4 5">BX2</strain>
    </source>
</reference>
<gene>
    <name evidence="4" type="ORF">H8S77_16875</name>
</gene>
<evidence type="ECO:0000256" key="2">
    <source>
        <dbReference type="ARBA" id="ARBA00022801"/>
    </source>
</evidence>
<dbReference type="Pfam" id="PF00933">
    <property type="entry name" value="Glyco_hydro_3"/>
    <property type="match status" value="1"/>
</dbReference>
<accession>A0ABR7E642</accession>
<dbReference type="InterPro" id="IPR013783">
    <property type="entry name" value="Ig-like_fold"/>
</dbReference>
<proteinExistence type="inferred from homology"/>
<dbReference type="InterPro" id="IPR017853">
    <property type="entry name" value="GH"/>
</dbReference>
<dbReference type="Pfam" id="PF01915">
    <property type="entry name" value="Glyco_hydro_3_C"/>
    <property type="match status" value="1"/>
</dbReference>
<dbReference type="SUPFAM" id="SSF52279">
    <property type="entry name" value="Beta-D-glucan exohydrolase, C-terminal domain"/>
    <property type="match status" value="1"/>
</dbReference>
<dbReference type="InterPro" id="IPR001764">
    <property type="entry name" value="Glyco_hydro_3_N"/>
</dbReference>
<dbReference type="InterPro" id="IPR050288">
    <property type="entry name" value="Cellulose_deg_GH3"/>
</dbReference>
<evidence type="ECO:0000313" key="4">
    <source>
        <dbReference type="EMBL" id="MBC5644554.1"/>
    </source>
</evidence>
<evidence type="ECO:0000259" key="3">
    <source>
        <dbReference type="SMART" id="SM01217"/>
    </source>
</evidence>
<comment type="caution">
    <text evidence="4">The sequence shown here is derived from an EMBL/GenBank/DDBJ whole genome shotgun (WGS) entry which is preliminary data.</text>
</comment>
<evidence type="ECO:0000256" key="1">
    <source>
        <dbReference type="ARBA" id="ARBA00005336"/>
    </source>
</evidence>
<dbReference type="Pfam" id="PF14310">
    <property type="entry name" value="Fn3-like"/>
    <property type="match status" value="1"/>
</dbReference>